<dbReference type="Proteomes" id="UP000593846">
    <property type="component" value="Chromosome"/>
</dbReference>
<organism evidence="3 4">
    <name type="scientific">Anabaenopsis elenkinii CCIBt3563</name>
    <dbReference type="NCBI Taxonomy" id="2779889"/>
    <lineage>
        <taxon>Bacteria</taxon>
        <taxon>Bacillati</taxon>
        <taxon>Cyanobacteriota</taxon>
        <taxon>Cyanophyceae</taxon>
        <taxon>Nostocales</taxon>
        <taxon>Nodulariaceae</taxon>
        <taxon>Anabaenopsis</taxon>
    </lineage>
</organism>
<accession>A0A7S6RF71</accession>
<sequence>MQILSLRNKFLAWSFVVFTSFSAGVLTACSTTTSQNPNPNITASETSNDHIHMDHAMDLGPADGNYDLRFIDAMILHHQGAIDMAQEAQEKSQRPEIKQLAEEIITAQKQEISQMQQWRTAWYPNAGDQPMGYHTEMGHMMQMTAAQKQAMMMSTDLGVADDKFDLRFINGMIPHHEGALVMAQDALEKSVRPELQELAQEVIKAQVTEINQMKQWRQAWYKSHL</sequence>
<feature type="signal peptide" evidence="1">
    <location>
        <begin position="1"/>
        <end position="28"/>
    </location>
</feature>
<evidence type="ECO:0000259" key="2">
    <source>
        <dbReference type="Pfam" id="PF03713"/>
    </source>
</evidence>
<name>A0A7S6RF71_9CYAN</name>
<feature type="chain" id="PRO_5032349954" evidence="1">
    <location>
        <begin position="29"/>
        <end position="225"/>
    </location>
</feature>
<dbReference type="RefSeq" id="WP_200989249.1">
    <property type="nucleotide sequence ID" value="NZ_CP063311.1"/>
</dbReference>
<protein>
    <submittedName>
        <fullName evidence="3">DUF305 domain-containing protein</fullName>
    </submittedName>
</protein>
<keyword evidence="4" id="KW-1185">Reference proteome</keyword>
<reference evidence="4" key="1">
    <citation type="submission" date="2020-10" db="EMBL/GenBank/DDBJ databases">
        <title>Genome-based taxonomic classification of the species Anabaenopsis elenkinii.</title>
        <authorList>
            <person name="Delbaje E."/>
            <person name="Andreote A.P.D."/>
            <person name="Pellegrinetti T.A."/>
            <person name="Cruz R.B."/>
            <person name="Branco L.H.Z."/>
            <person name="Fiore M.F."/>
        </authorList>
    </citation>
    <scope>NUCLEOTIDE SEQUENCE [LARGE SCALE GENOMIC DNA]</scope>
    <source>
        <strain evidence="4">CCIBt3563</strain>
    </source>
</reference>
<dbReference type="EMBL" id="CP063311">
    <property type="protein sequence ID" value="QOV23703.1"/>
    <property type="molecule type" value="Genomic_DNA"/>
</dbReference>
<dbReference type="PANTHER" id="PTHR36933">
    <property type="entry name" value="SLL0788 PROTEIN"/>
    <property type="match status" value="1"/>
</dbReference>
<dbReference type="PANTHER" id="PTHR36933:SF1">
    <property type="entry name" value="SLL0788 PROTEIN"/>
    <property type="match status" value="1"/>
</dbReference>
<dbReference type="Gene3D" id="1.20.1260.10">
    <property type="match status" value="1"/>
</dbReference>
<feature type="domain" description="DUF305" evidence="2">
    <location>
        <begin position="67"/>
        <end position="216"/>
    </location>
</feature>
<evidence type="ECO:0000313" key="4">
    <source>
        <dbReference type="Proteomes" id="UP000593846"/>
    </source>
</evidence>
<dbReference type="PROSITE" id="PS51257">
    <property type="entry name" value="PROKAR_LIPOPROTEIN"/>
    <property type="match status" value="1"/>
</dbReference>
<evidence type="ECO:0000256" key="1">
    <source>
        <dbReference type="SAM" id="SignalP"/>
    </source>
</evidence>
<dbReference type="AlphaFoldDB" id="A0A7S6RF71"/>
<dbReference type="InterPro" id="IPR012347">
    <property type="entry name" value="Ferritin-like"/>
</dbReference>
<keyword evidence="1" id="KW-0732">Signal</keyword>
<dbReference type="KEGG" id="aee:IM676_05275"/>
<gene>
    <name evidence="3" type="ORF">IM676_05275</name>
</gene>
<proteinExistence type="predicted"/>
<dbReference type="InterPro" id="IPR005183">
    <property type="entry name" value="DUF305_CopM-like"/>
</dbReference>
<dbReference type="Pfam" id="PF03713">
    <property type="entry name" value="DUF305"/>
    <property type="match status" value="1"/>
</dbReference>
<evidence type="ECO:0000313" key="3">
    <source>
        <dbReference type="EMBL" id="QOV23703.1"/>
    </source>
</evidence>